<name>A0ABW4T1W8_9ACTN</name>
<dbReference type="EMBL" id="JBHUFV010000043">
    <property type="protein sequence ID" value="MFD1935443.1"/>
    <property type="molecule type" value="Genomic_DNA"/>
</dbReference>
<comment type="caution">
    <text evidence="2">The sequence shown here is derived from an EMBL/GenBank/DDBJ whole genome shotgun (WGS) entry which is preliminary data.</text>
</comment>
<dbReference type="Proteomes" id="UP001597368">
    <property type="component" value="Unassembled WGS sequence"/>
</dbReference>
<evidence type="ECO:0000256" key="1">
    <source>
        <dbReference type="SAM" id="MobiDB-lite"/>
    </source>
</evidence>
<sequence length="86" mass="8851">MFDLSEIGRRPIRLARSHGHTPLPGAVRMAGTYCSKSTGDSTAPRRRSPVDAAAEAQVLVVLGIGVEAVGVEAVGIGFVAAAQPEP</sequence>
<evidence type="ECO:0000313" key="2">
    <source>
        <dbReference type="EMBL" id="MFD1935443.1"/>
    </source>
</evidence>
<keyword evidence="3" id="KW-1185">Reference proteome</keyword>
<organism evidence="2 3">
    <name type="scientific">Nonomuraea mangrovi</name>
    <dbReference type="NCBI Taxonomy" id="2316207"/>
    <lineage>
        <taxon>Bacteria</taxon>
        <taxon>Bacillati</taxon>
        <taxon>Actinomycetota</taxon>
        <taxon>Actinomycetes</taxon>
        <taxon>Streptosporangiales</taxon>
        <taxon>Streptosporangiaceae</taxon>
        <taxon>Nonomuraea</taxon>
    </lineage>
</organism>
<gene>
    <name evidence="2" type="ORF">ACFSKW_28610</name>
</gene>
<accession>A0ABW4T1W8</accession>
<dbReference type="RefSeq" id="WP_379575561.1">
    <property type="nucleotide sequence ID" value="NZ_JBHUFV010000043.1"/>
</dbReference>
<protein>
    <submittedName>
        <fullName evidence="2">Uncharacterized protein</fullName>
    </submittedName>
</protein>
<proteinExistence type="predicted"/>
<feature type="region of interest" description="Disordered" evidence="1">
    <location>
        <begin position="13"/>
        <end position="48"/>
    </location>
</feature>
<reference evidence="3" key="1">
    <citation type="journal article" date="2019" name="Int. J. Syst. Evol. Microbiol.">
        <title>The Global Catalogue of Microorganisms (GCM) 10K type strain sequencing project: providing services to taxonomists for standard genome sequencing and annotation.</title>
        <authorList>
            <consortium name="The Broad Institute Genomics Platform"/>
            <consortium name="The Broad Institute Genome Sequencing Center for Infectious Disease"/>
            <person name="Wu L."/>
            <person name="Ma J."/>
        </authorList>
    </citation>
    <scope>NUCLEOTIDE SEQUENCE [LARGE SCALE GENOMIC DNA]</scope>
    <source>
        <strain evidence="3">ICMP 6774ER</strain>
    </source>
</reference>
<evidence type="ECO:0000313" key="3">
    <source>
        <dbReference type="Proteomes" id="UP001597368"/>
    </source>
</evidence>